<dbReference type="PANTHER" id="PTHR30349">
    <property type="entry name" value="PHAGE INTEGRASE-RELATED"/>
    <property type="match status" value="1"/>
</dbReference>
<evidence type="ECO:0000259" key="5">
    <source>
        <dbReference type="PROSITE" id="PS51898"/>
    </source>
</evidence>
<evidence type="ECO:0000256" key="1">
    <source>
        <dbReference type="ARBA" id="ARBA00008857"/>
    </source>
</evidence>
<dbReference type="PROSITE" id="PS51900">
    <property type="entry name" value="CB"/>
    <property type="match status" value="1"/>
</dbReference>
<dbReference type="InterPro" id="IPR013762">
    <property type="entry name" value="Integrase-like_cat_sf"/>
</dbReference>
<dbReference type="InterPro" id="IPR011010">
    <property type="entry name" value="DNA_brk_join_enz"/>
</dbReference>
<dbReference type="Gene3D" id="3.30.160.60">
    <property type="entry name" value="Classic Zinc Finger"/>
    <property type="match status" value="1"/>
</dbReference>
<keyword evidence="2 4" id="KW-0238">DNA-binding</keyword>
<dbReference type="GO" id="GO:0008907">
    <property type="term" value="F:integrase activity"/>
    <property type="evidence" value="ECO:0007669"/>
    <property type="project" value="InterPro"/>
</dbReference>
<name>A0AAX1K452_STRMG</name>
<organism evidence="7 8">
    <name type="scientific">Streptococcus mutans</name>
    <dbReference type="NCBI Taxonomy" id="1309"/>
    <lineage>
        <taxon>Bacteria</taxon>
        <taxon>Bacillati</taxon>
        <taxon>Bacillota</taxon>
        <taxon>Bacilli</taxon>
        <taxon>Lactobacillales</taxon>
        <taxon>Streptococcaceae</taxon>
        <taxon>Streptococcus</taxon>
    </lineage>
</organism>
<evidence type="ECO:0000313" key="7">
    <source>
        <dbReference type="EMBL" id="QQL47838.1"/>
    </source>
</evidence>
<evidence type="ECO:0000256" key="4">
    <source>
        <dbReference type="PROSITE-ProRule" id="PRU01248"/>
    </source>
</evidence>
<dbReference type="Pfam" id="PF00589">
    <property type="entry name" value="Phage_integrase"/>
    <property type="match status" value="1"/>
</dbReference>
<feature type="domain" description="Tyr recombinase" evidence="5">
    <location>
        <begin position="186"/>
        <end position="393"/>
    </location>
</feature>
<evidence type="ECO:0000259" key="6">
    <source>
        <dbReference type="PROSITE" id="PS51900"/>
    </source>
</evidence>
<dbReference type="CDD" id="cd01189">
    <property type="entry name" value="INT_ICEBs1_C_like"/>
    <property type="match status" value="1"/>
</dbReference>
<dbReference type="InterPro" id="IPR004191">
    <property type="entry name" value="Integrase_Tn916-type_DNA-bd_N"/>
</dbReference>
<dbReference type="Pfam" id="PF02920">
    <property type="entry name" value="Integrase_DNA"/>
    <property type="match status" value="1"/>
</dbReference>
<accession>A0AAX1K452</accession>
<feature type="domain" description="Core-binding (CB)" evidence="6">
    <location>
        <begin position="79"/>
        <end position="163"/>
    </location>
</feature>
<dbReference type="SUPFAM" id="SSF54171">
    <property type="entry name" value="DNA-binding domain"/>
    <property type="match status" value="1"/>
</dbReference>
<dbReference type="GO" id="GO:0003677">
    <property type="term" value="F:DNA binding"/>
    <property type="evidence" value="ECO:0007669"/>
    <property type="project" value="UniProtKB-UniRule"/>
</dbReference>
<dbReference type="EMBL" id="CP066294">
    <property type="protein sequence ID" value="QQL47838.1"/>
    <property type="molecule type" value="Genomic_DNA"/>
</dbReference>
<proteinExistence type="inferred from homology"/>
<dbReference type="RefSeq" id="WP_192072217.1">
    <property type="nucleotide sequence ID" value="NZ_CP066294.2"/>
</dbReference>
<dbReference type="InterPro" id="IPR002104">
    <property type="entry name" value="Integrase_catalytic"/>
</dbReference>
<dbReference type="AlphaFoldDB" id="A0AAX1K452"/>
<dbReference type="InterPro" id="IPR010998">
    <property type="entry name" value="Integrase_recombinase_N"/>
</dbReference>
<dbReference type="PANTHER" id="PTHR30349:SF41">
    <property type="entry name" value="INTEGRASE_RECOMBINASE PROTEIN MJ0367-RELATED"/>
    <property type="match status" value="1"/>
</dbReference>
<dbReference type="PROSITE" id="PS51898">
    <property type="entry name" value="TYR_RECOMBINASE"/>
    <property type="match status" value="1"/>
</dbReference>
<dbReference type="Proteomes" id="UP000595884">
    <property type="component" value="Chromosome"/>
</dbReference>
<dbReference type="SUPFAM" id="SSF56349">
    <property type="entry name" value="DNA breaking-rejoining enzymes"/>
    <property type="match status" value="1"/>
</dbReference>
<reference evidence="8" key="1">
    <citation type="submission" date="2020-12" db="EMBL/GenBank/DDBJ databases">
        <authorList>
            <person name="Wen Z.T."/>
        </authorList>
    </citation>
    <scope>NUCLEOTIDE SEQUENCE [LARGE SCALE GENOMIC DNA]</scope>
    <source>
        <strain evidence="8">27-3</strain>
    </source>
</reference>
<dbReference type="InterPro" id="IPR044068">
    <property type="entry name" value="CB"/>
</dbReference>
<keyword evidence="3" id="KW-0233">DNA recombination</keyword>
<evidence type="ECO:0000256" key="3">
    <source>
        <dbReference type="ARBA" id="ARBA00023172"/>
    </source>
</evidence>
<sequence>MSEKRRDHKGRILRTGESQRKDGRYLYKYVDSFGETQFIYSWKLVATDRVPAGKRDCIALREKIAEIQKDVQDGIDVIGKKMTLCQLYAKQNAVRPNVKANTKSGRKYLMEILKNDRLGARSIDSIKPSDAKEWTIRMSENGFAYSTINNYKRSLRASFYIAIQDDYVRKNPFDFQLNTVIDDDTIPKTVLTSEQEARLLDFAKSDTVYHKNYDEILILLKTGLRISELCGLTVSDLDFENHLISVDHQLLRNTELGYYIETPKTKSSERQIPMVEATCQALKRTLAKRDDRKCVEIDGYSHFLFLNRKGYPKTSGDFDSILRNLIKKYNKYHEEELPHITPHTLRHTFCTNCANAGMNPKALQYIMGHANITMTLNYYAHATYNSAMDEMKRLEKEQQSRHLVS</sequence>
<dbReference type="GO" id="GO:0006310">
    <property type="term" value="P:DNA recombination"/>
    <property type="evidence" value="ECO:0007669"/>
    <property type="project" value="UniProtKB-KW"/>
</dbReference>
<dbReference type="InterPro" id="IPR050090">
    <property type="entry name" value="Tyrosine_recombinase_XerCD"/>
</dbReference>
<dbReference type="Gene3D" id="1.10.443.10">
    <property type="entry name" value="Intergrase catalytic core"/>
    <property type="match status" value="1"/>
</dbReference>
<evidence type="ECO:0000313" key="8">
    <source>
        <dbReference type="Proteomes" id="UP000595884"/>
    </source>
</evidence>
<comment type="similarity">
    <text evidence="1">Belongs to the 'phage' integrase family.</text>
</comment>
<protein>
    <submittedName>
        <fullName evidence="7">Site-specific integrase</fullName>
    </submittedName>
</protein>
<evidence type="ECO:0000256" key="2">
    <source>
        <dbReference type="ARBA" id="ARBA00023125"/>
    </source>
</evidence>
<dbReference type="Gene3D" id="1.10.150.130">
    <property type="match status" value="1"/>
</dbReference>
<gene>
    <name evidence="7" type="ORF">IGS65_003075</name>
</gene>
<dbReference type="InterPro" id="IPR016177">
    <property type="entry name" value="DNA-bd_dom_sf"/>
</dbReference>